<dbReference type="EMBL" id="JAGGNH010000001">
    <property type="protein sequence ID" value="KAJ0983745.1"/>
    <property type="molecule type" value="Genomic_DNA"/>
</dbReference>
<dbReference type="InterPro" id="IPR036412">
    <property type="entry name" value="HAD-like_sf"/>
</dbReference>
<feature type="active site" description="Nucleophile" evidence="1">
    <location>
        <position position="132"/>
    </location>
</feature>
<dbReference type="InterPro" id="IPR052419">
    <property type="entry name" value="5_3-deoxyribonucleotidase-like"/>
</dbReference>
<gene>
    <name evidence="2" type="ORF">J5N97_002101</name>
</gene>
<dbReference type="GO" id="GO:0008253">
    <property type="term" value="F:5'-nucleotidase activity"/>
    <property type="evidence" value="ECO:0007669"/>
    <property type="project" value="InterPro"/>
</dbReference>
<dbReference type="PANTHER" id="PTHR35134:SF2">
    <property type="entry name" value="NUCLEOTIDASE YQFW-RELATED"/>
    <property type="match status" value="1"/>
</dbReference>
<comment type="caution">
    <text evidence="2">The sequence shown here is derived from an EMBL/GenBank/DDBJ whole genome shotgun (WGS) entry which is preliminary data.</text>
</comment>
<dbReference type="Proteomes" id="UP001085076">
    <property type="component" value="Miscellaneous, Linkage group lg01"/>
</dbReference>
<organism evidence="2 3">
    <name type="scientific">Dioscorea zingiberensis</name>
    <dbReference type="NCBI Taxonomy" id="325984"/>
    <lineage>
        <taxon>Eukaryota</taxon>
        <taxon>Viridiplantae</taxon>
        <taxon>Streptophyta</taxon>
        <taxon>Embryophyta</taxon>
        <taxon>Tracheophyta</taxon>
        <taxon>Spermatophyta</taxon>
        <taxon>Magnoliopsida</taxon>
        <taxon>Liliopsida</taxon>
        <taxon>Dioscoreales</taxon>
        <taxon>Dioscoreaceae</taxon>
        <taxon>Dioscorea</taxon>
    </lineage>
</organism>
<accession>A0A9D5HNV8</accession>
<proteinExistence type="predicted"/>
<feature type="active site" description="Proton donor" evidence="1">
    <location>
        <position position="134"/>
    </location>
</feature>
<reference evidence="2" key="1">
    <citation type="submission" date="2021-03" db="EMBL/GenBank/DDBJ databases">
        <authorList>
            <person name="Li Z."/>
            <person name="Yang C."/>
        </authorList>
    </citation>
    <scope>NUCLEOTIDE SEQUENCE</scope>
    <source>
        <strain evidence="2">Dzin_1.0</strain>
        <tissue evidence="2">Leaf</tissue>
    </source>
</reference>
<evidence type="ECO:0008006" key="4">
    <source>
        <dbReference type="Google" id="ProtNLM"/>
    </source>
</evidence>
<dbReference type="Pfam" id="PF06941">
    <property type="entry name" value="NT5C"/>
    <property type="match status" value="1"/>
</dbReference>
<dbReference type="Gene3D" id="3.40.50.1000">
    <property type="entry name" value="HAD superfamily/HAD-like"/>
    <property type="match status" value="1"/>
</dbReference>
<evidence type="ECO:0000256" key="1">
    <source>
        <dbReference type="PIRSR" id="PIRSR610708-1"/>
    </source>
</evidence>
<sequence length="334" mass="37850">MALNANVLCNGFYGFRHFISEANQRNRLHKKPCVDMATAFRAGSKAAFAMILTCCRLDNIVDDVGRKVDDEVGKANTMSPLPKLARESHDNFLRDREDASLKLVNGHGASRHGSPLDVSDHLLTEKLVVAVDVDEVLGSFLTAMNKFIAHRYFLNHSLADYYVYDFSKIWNCSQAEADIRVHEFFETSYFKMGIHPIPGAQHSLQSLSSFCNLYVATSRQNAIKDHTLEWIEKHYPGLFQEVHFGNYFALDGQSKPKSEICRSLGAQVLIDDNPQYALECAEAGIEVLLFDYDYSYPWCKAVSVASHPLVTKVHNWQEVEQHLLSWTIDKNKDP</sequence>
<dbReference type="InterPro" id="IPR010708">
    <property type="entry name" value="5'(3')-deoxyribonucleotidase"/>
</dbReference>
<reference evidence="2" key="2">
    <citation type="journal article" date="2022" name="Hortic Res">
        <title>The genome of Dioscorea zingiberensis sheds light on the biosynthesis, origin and evolution of the medicinally important diosgenin saponins.</title>
        <authorList>
            <person name="Li Y."/>
            <person name="Tan C."/>
            <person name="Li Z."/>
            <person name="Guo J."/>
            <person name="Li S."/>
            <person name="Chen X."/>
            <person name="Wang C."/>
            <person name="Dai X."/>
            <person name="Yang H."/>
            <person name="Song W."/>
            <person name="Hou L."/>
            <person name="Xu J."/>
            <person name="Tong Z."/>
            <person name="Xu A."/>
            <person name="Yuan X."/>
            <person name="Wang W."/>
            <person name="Yang Q."/>
            <person name="Chen L."/>
            <person name="Sun Z."/>
            <person name="Wang K."/>
            <person name="Pan B."/>
            <person name="Chen J."/>
            <person name="Bao Y."/>
            <person name="Liu F."/>
            <person name="Qi X."/>
            <person name="Gang D.R."/>
            <person name="Wen J."/>
            <person name="Li J."/>
        </authorList>
    </citation>
    <scope>NUCLEOTIDE SEQUENCE</scope>
    <source>
        <strain evidence="2">Dzin_1.0</strain>
    </source>
</reference>
<dbReference type="GO" id="GO:0009264">
    <property type="term" value="P:deoxyribonucleotide catabolic process"/>
    <property type="evidence" value="ECO:0007669"/>
    <property type="project" value="InterPro"/>
</dbReference>
<name>A0A9D5HNV8_9LILI</name>
<keyword evidence="3" id="KW-1185">Reference proteome</keyword>
<dbReference type="OrthoDB" id="10248475at2759"/>
<dbReference type="AlphaFoldDB" id="A0A9D5HNV8"/>
<dbReference type="SUPFAM" id="SSF56784">
    <property type="entry name" value="HAD-like"/>
    <property type="match status" value="1"/>
</dbReference>
<evidence type="ECO:0000313" key="3">
    <source>
        <dbReference type="Proteomes" id="UP001085076"/>
    </source>
</evidence>
<evidence type="ECO:0000313" key="2">
    <source>
        <dbReference type="EMBL" id="KAJ0983745.1"/>
    </source>
</evidence>
<dbReference type="PANTHER" id="PTHR35134">
    <property type="entry name" value="NUCLEOTIDASE YQFW-RELATED"/>
    <property type="match status" value="1"/>
</dbReference>
<protein>
    <recommendedName>
        <fullName evidence="4">Tac7077</fullName>
    </recommendedName>
</protein>
<dbReference type="InterPro" id="IPR023214">
    <property type="entry name" value="HAD_sf"/>
</dbReference>